<dbReference type="InterPro" id="IPR001611">
    <property type="entry name" value="Leu-rich_rpt"/>
</dbReference>
<dbReference type="GO" id="GO:0005737">
    <property type="term" value="C:cytoplasm"/>
    <property type="evidence" value="ECO:0007669"/>
    <property type="project" value="UniProtKB-SubCell"/>
</dbReference>
<dbReference type="InterPro" id="IPR032675">
    <property type="entry name" value="LRR_dom_sf"/>
</dbReference>
<dbReference type="InterPro" id="IPR041267">
    <property type="entry name" value="NLRP_HD2"/>
</dbReference>
<dbReference type="Proteomes" id="UP000472262">
    <property type="component" value="Unassembled WGS sequence"/>
</dbReference>
<organism evidence="9 10">
    <name type="scientific">Sinocyclocheilus grahami</name>
    <name type="common">Dianchi golden-line fish</name>
    <name type="synonym">Barbus grahami</name>
    <dbReference type="NCBI Taxonomy" id="75366"/>
    <lineage>
        <taxon>Eukaryota</taxon>
        <taxon>Metazoa</taxon>
        <taxon>Chordata</taxon>
        <taxon>Craniata</taxon>
        <taxon>Vertebrata</taxon>
        <taxon>Euteleostomi</taxon>
        <taxon>Actinopterygii</taxon>
        <taxon>Neopterygii</taxon>
        <taxon>Teleostei</taxon>
        <taxon>Ostariophysi</taxon>
        <taxon>Cypriniformes</taxon>
        <taxon>Cyprinidae</taxon>
        <taxon>Cyprininae</taxon>
        <taxon>Sinocyclocheilus</taxon>
    </lineage>
</organism>
<keyword evidence="4" id="KW-0677">Repeat</keyword>
<dbReference type="InterPro" id="IPR041075">
    <property type="entry name" value="NOD1/2_WH"/>
</dbReference>
<dbReference type="InParanoid" id="A0A672TBU9"/>
<evidence type="ECO:0000256" key="1">
    <source>
        <dbReference type="ARBA" id="ARBA00004496"/>
    </source>
</evidence>
<dbReference type="SMART" id="SM00368">
    <property type="entry name" value="LRR_RI"/>
    <property type="match status" value="11"/>
</dbReference>
<dbReference type="Pfam" id="PF17776">
    <property type="entry name" value="NLRC4_HD2"/>
    <property type="match status" value="1"/>
</dbReference>
<feature type="domain" description="NOD1/2 winged helix" evidence="8">
    <location>
        <begin position="65"/>
        <end position="123"/>
    </location>
</feature>
<evidence type="ECO:0000313" key="9">
    <source>
        <dbReference type="Ensembl" id="ENSSGRP00000112281.1"/>
    </source>
</evidence>
<dbReference type="Gene3D" id="3.80.10.10">
    <property type="entry name" value="Ribonuclease Inhibitor"/>
    <property type="match status" value="4"/>
</dbReference>
<dbReference type="Pfam" id="PF17779">
    <property type="entry name" value="WHD_NOD2"/>
    <property type="match status" value="1"/>
</dbReference>
<dbReference type="InterPro" id="IPR051261">
    <property type="entry name" value="NLR"/>
</dbReference>
<evidence type="ECO:0000256" key="6">
    <source>
        <dbReference type="ARBA" id="ARBA00022840"/>
    </source>
</evidence>
<evidence type="ECO:0000256" key="5">
    <source>
        <dbReference type="ARBA" id="ARBA00022741"/>
    </source>
</evidence>
<evidence type="ECO:0000256" key="3">
    <source>
        <dbReference type="ARBA" id="ARBA00022614"/>
    </source>
</evidence>
<keyword evidence="2" id="KW-0963">Cytoplasm</keyword>
<reference evidence="9" key="1">
    <citation type="submission" date="2025-08" db="UniProtKB">
        <authorList>
            <consortium name="Ensembl"/>
        </authorList>
    </citation>
    <scope>IDENTIFICATION</scope>
</reference>
<keyword evidence="5" id="KW-0547">Nucleotide-binding</keyword>
<dbReference type="PANTHER" id="PTHR24106">
    <property type="entry name" value="NACHT, LRR AND CARD DOMAINS-CONTAINING"/>
    <property type="match status" value="1"/>
</dbReference>
<proteinExistence type="predicted"/>
<protein>
    <recommendedName>
        <fullName evidence="11">NACHT LRR and PYD domain-containing protein</fullName>
    </recommendedName>
</protein>
<name>A0A672TBU9_SINGR</name>
<sequence>MCHIPVFCWISATVLERMLSEAESAEYPTTLTQMFTHFLIFQIKLKTQKFDGKNEEYLHELRKGVLSLAKLAFEQLKRGNLIFYEEDLKQCGIDVTEASIYSELCTQIFREEFGLHLGKVYSFVHLSVQEFLGALFKLLIIFQDKQTKCNITDLLKIEVDKALQSENGHWDLYLRFLLGLLLESNQTLLRDILTQTGSRSVSKQEIVDYIKIKLKEDTSPEKSINLLHCLNELNDHSLVQEVQTYLSRTGVHCLSGVKLGPAEWSALVFVLLNSEKELDEFKLSKYYKSEEGLLRLMPAVKASRKAEANVRLEDKFCNDKNLQDYNTCNHFSLSLSDCNLTEKSCSVLASALKSSSSCLRELDLNYNNLHGSRVKLLSDGLKNPHCKLETLQLYNCNIKEEGCAALVTALRSNPSHLRELKLSWNKLEDSGMKLFSDLLQDPHCKLEKLQCVLLIYNYIIEGCAALVSALRSNPSHLRELDLNNNTLGDSGVNLLSNLLKDQHCKLENLQLEFCSFGEGGCAALVSALRSNPSHLRELNLSENKLEDSGLKLEFCSFGEGGCAALVSALRSNPSHLRELNLSENKLEDSGVKLLSNLLNYPPCKLEKLHISEKGCDALIAALRSNLSHLRELNLSRNNTGDSAMNLLSDLLKDPNCKLEKLHLEFCSIGEEGCAALVSALRSNTSHLKELNLNYNQLGDSGIKLLSDLRMDPHCKLEKLQ</sequence>
<evidence type="ECO:0000256" key="4">
    <source>
        <dbReference type="ARBA" id="ARBA00022737"/>
    </source>
</evidence>
<evidence type="ECO:0008006" key="11">
    <source>
        <dbReference type="Google" id="ProtNLM"/>
    </source>
</evidence>
<dbReference type="Pfam" id="PF13516">
    <property type="entry name" value="LRR_6"/>
    <property type="match status" value="8"/>
</dbReference>
<dbReference type="AlphaFoldDB" id="A0A672TBU9"/>
<evidence type="ECO:0000259" key="7">
    <source>
        <dbReference type="Pfam" id="PF17776"/>
    </source>
</evidence>
<dbReference type="Ensembl" id="ENSSGRT00000119261.1">
    <property type="protein sequence ID" value="ENSSGRP00000112281.1"/>
    <property type="gene ID" value="ENSSGRG00000055178.1"/>
</dbReference>
<keyword evidence="6" id="KW-0067">ATP-binding</keyword>
<evidence type="ECO:0000313" key="10">
    <source>
        <dbReference type="Proteomes" id="UP000472262"/>
    </source>
</evidence>
<dbReference type="SUPFAM" id="SSF52047">
    <property type="entry name" value="RNI-like"/>
    <property type="match status" value="2"/>
</dbReference>
<reference evidence="9" key="2">
    <citation type="submission" date="2025-09" db="UniProtKB">
        <authorList>
            <consortium name="Ensembl"/>
        </authorList>
    </citation>
    <scope>IDENTIFICATION</scope>
</reference>
<comment type="subcellular location">
    <subcellularLocation>
        <location evidence="1">Cytoplasm</location>
    </subcellularLocation>
</comment>
<keyword evidence="10" id="KW-1185">Reference proteome</keyword>
<dbReference type="GO" id="GO:0005524">
    <property type="term" value="F:ATP binding"/>
    <property type="evidence" value="ECO:0007669"/>
    <property type="project" value="UniProtKB-KW"/>
</dbReference>
<evidence type="ECO:0000256" key="2">
    <source>
        <dbReference type="ARBA" id="ARBA00022490"/>
    </source>
</evidence>
<dbReference type="FunFam" id="3.80.10.10:FF:000782">
    <property type="entry name" value="Si:ch211-196h16.4"/>
    <property type="match status" value="1"/>
</dbReference>
<feature type="domain" description="NACHT LRR and PYD" evidence="7">
    <location>
        <begin position="125"/>
        <end position="241"/>
    </location>
</feature>
<evidence type="ECO:0000259" key="8">
    <source>
        <dbReference type="Pfam" id="PF17779"/>
    </source>
</evidence>
<accession>A0A672TBU9</accession>
<keyword evidence="3" id="KW-0433">Leucine-rich repeat</keyword>